<evidence type="ECO:0000256" key="5">
    <source>
        <dbReference type="ARBA" id="ARBA00022527"/>
    </source>
</evidence>
<dbReference type="Gene3D" id="2.130.10.10">
    <property type="entry name" value="YVTN repeat-like/Quinoprotein amine dehydrogenase"/>
    <property type="match status" value="3"/>
</dbReference>
<dbReference type="Gene3D" id="1.10.510.10">
    <property type="entry name" value="Transferase(Phosphotransferase) domain 1"/>
    <property type="match status" value="1"/>
</dbReference>
<keyword evidence="19" id="KW-1185">Reference proteome</keyword>
<dbReference type="SUPFAM" id="SSF50978">
    <property type="entry name" value="WD40 repeat-like"/>
    <property type="match status" value="1"/>
</dbReference>
<evidence type="ECO:0000256" key="9">
    <source>
        <dbReference type="ARBA" id="ARBA00022741"/>
    </source>
</evidence>
<keyword evidence="11 14" id="KW-0067">ATP-binding</keyword>
<accession>A0A517MHH3</accession>
<feature type="region of interest" description="Disordered" evidence="15">
    <location>
        <begin position="196"/>
        <end position="218"/>
    </location>
</feature>
<evidence type="ECO:0000256" key="14">
    <source>
        <dbReference type="PROSITE-ProRule" id="PRU10141"/>
    </source>
</evidence>
<evidence type="ECO:0000256" key="10">
    <source>
        <dbReference type="ARBA" id="ARBA00022777"/>
    </source>
</evidence>
<keyword evidence="16" id="KW-1133">Transmembrane helix</keyword>
<organism evidence="18 19">
    <name type="scientific">Roseimaritima multifibrata</name>
    <dbReference type="NCBI Taxonomy" id="1930274"/>
    <lineage>
        <taxon>Bacteria</taxon>
        <taxon>Pseudomonadati</taxon>
        <taxon>Planctomycetota</taxon>
        <taxon>Planctomycetia</taxon>
        <taxon>Pirellulales</taxon>
        <taxon>Pirellulaceae</taxon>
        <taxon>Roseimaritima</taxon>
    </lineage>
</organism>
<dbReference type="InterPro" id="IPR036322">
    <property type="entry name" value="WD40_repeat_dom_sf"/>
</dbReference>
<dbReference type="Gene3D" id="3.30.200.20">
    <property type="entry name" value="Phosphorylase Kinase, domain 1"/>
    <property type="match status" value="1"/>
</dbReference>
<feature type="compositionally biased region" description="Basic and acidic residues" evidence="15">
    <location>
        <begin position="196"/>
        <end position="207"/>
    </location>
</feature>
<feature type="repeat" description="WD" evidence="13">
    <location>
        <begin position="770"/>
        <end position="804"/>
    </location>
</feature>
<evidence type="ECO:0000256" key="2">
    <source>
        <dbReference type="ARBA" id="ARBA00004647"/>
    </source>
</evidence>
<dbReference type="EMBL" id="CP036262">
    <property type="protein sequence ID" value="QDS94227.1"/>
    <property type="molecule type" value="Genomic_DNA"/>
</dbReference>
<dbReference type="KEGG" id="rml:FF011L_30060"/>
<evidence type="ECO:0000256" key="3">
    <source>
        <dbReference type="ARBA" id="ARBA00010886"/>
    </source>
</evidence>
<dbReference type="Proteomes" id="UP000320672">
    <property type="component" value="Chromosome"/>
</dbReference>
<feature type="binding site" evidence="14">
    <location>
        <position position="126"/>
    </location>
    <ligand>
        <name>ATP</name>
        <dbReference type="ChEBI" id="CHEBI:30616"/>
    </ligand>
</feature>
<dbReference type="InterPro" id="IPR001680">
    <property type="entry name" value="WD40_rpt"/>
</dbReference>
<dbReference type="PANTHER" id="PTHR43289">
    <property type="entry name" value="MITOGEN-ACTIVATED PROTEIN KINASE KINASE KINASE 20-RELATED"/>
    <property type="match status" value="1"/>
</dbReference>
<dbReference type="FunFam" id="1.10.510.10:FF:000021">
    <property type="entry name" value="Serine/threonine protein kinase"/>
    <property type="match status" value="1"/>
</dbReference>
<dbReference type="InterPro" id="IPR011044">
    <property type="entry name" value="Quino_amine_DH_bsu"/>
</dbReference>
<dbReference type="InterPro" id="IPR000719">
    <property type="entry name" value="Prot_kinase_dom"/>
</dbReference>
<keyword evidence="12" id="KW-0206">Cytoskeleton</keyword>
<keyword evidence="6 13" id="KW-0853">WD repeat</keyword>
<dbReference type="InterPro" id="IPR019775">
    <property type="entry name" value="WD40_repeat_CS"/>
</dbReference>
<keyword evidence="16" id="KW-0812">Transmembrane</keyword>
<dbReference type="EC" id="2.7.11.1" evidence="4"/>
<dbReference type="GO" id="GO:0004674">
    <property type="term" value="F:protein serine/threonine kinase activity"/>
    <property type="evidence" value="ECO:0007669"/>
    <property type="project" value="UniProtKB-KW"/>
</dbReference>
<keyword evidence="8" id="KW-0677">Repeat</keyword>
<dbReference type="PROSITE" id="PS50294">
    <property type="entry name" value="WD_REPEATS_REGION"/>
    <property type="match status" value="1"/>
</dbReference>
<evidence type="ECO:0000256" key="6">
    <source>
        <dbReference type="ARBA" id="ARBA00022574"/>
    </source>
</evidence>
<evidence type="ECO:0000256" key="11">
    <source>
        <dbReference type="ARBA" id="ARBA00022840"/>
    </source>
</evidence>
<sequence>MDDLQDLNDDRQMNDNPADDSALDELVAQYLEAIDDGRSIPVQAIAGIDPRVRERFIRFVELAGDMATVPAATVDHPHRIPSSKENFDKCGVDYGEFRVIRTLGVGGMGIVYLAKHRENEKLVAIKVLRQSIAQHRSLNQRFQREVQAIASLSHANIVPLVATGIEPEHAFLAMELVDGLTLTEVIAYAEIQLSEEPHNERQDDAHTKVGQADDGSLSRTPVTSVSAAECAASFLDPVNYFPGIALIAATIADALAVAHRSGIVHRDIKPSNILLDAKGKAWLTDFGLASFSDDQTALTMTGEIIGTPAYMSPEQTMGPSAQVDSRSDLYSLGATLYELATFQKPFVGNRHQILFGVMRGDISAPRAVRSKVPADLEAIILKAMAQLPGDRYQSATAMAEDLRRFAAGKLVHAKGPNRFERTYRWIERNPLVTLTSLLGLIATIVAIFIVQAVKANALQAVNRTQETMNRVLSHSNQALIAREQELRQQLYISDVAAAFEAFDERDSPVVRQLLLQHQDPSKDADMRGFAWHFLDSLSSTSQPIVLTKHDGPATEVALFPGSKQAISVGFDGKAHVFNLDGDADTKIIEVGKKLESVAVSSDGSSILTGANAVEGPNSIHRCDVKTGRVIATWPGHANSVDAAAISPDGSLFATADRYNEIQIHDGDGVLKHRIEAASRNESMAFFNSNDFLAAIIRRPVGGDTVQICDLTNGQMSELDFGMDTKTFAFSASSAIDSTCAVVAAGMDRIGVLQWPSEKPILKEQEIVGRIRCVDISPDGEIIAAGCDEGSVYVWDLTNLDKQQPTHPPQVIYASEQRITSVKIVVGAGDLNAQDSDPRRGILAASDDGYVRLWSLPKKNPRPLFAASENLLHNYVSSNWRGADDHGAFYMRFGDSSIGILDASLNFRRIHGPPADTLEKIAVTDDDQHIVVSTPDEIVRLNPQSGRIERRVDKSDPEQACAAMMVVGDELFALFNDHLMIIDLETFETKDVCGLPDDNARELVRVPGTGKVYVVTRLNIHELDQGRLSTIATSPSTAENYMHVEFSKSANKRALCFQNGSIRIESCDGAVPPVLLLGHRKKPLACLFLDDDRTLVSSSDDNTIRFWNVATGRELGTLNLPNSAATSLYYFPTVGKFVTTHHEDLPQVWSLTFDD</sequence>
<evidence type="ECO:0000256" key="7">
    <source>
        <dbReference type="ARBA" id="ARBA00022679"/>
    </source>
</evidence>
<evidence type="ECO:0000256" key="15">
    <source>
        <dbReference type="SAM" id="MobiDB-lite"/>
    </source>
</evidence>
<evidence type="ECO:0000259" key="17">
    <source>
        <dbReference type="PROSITE" id="PS50011"/>
    </source>
</evidence>
<proteinExistence type="inferred from homology"/>
<dbReference type="InterPro" id="IPR001245">
    <property type="entry name" value="Ser-Thr/Tyr_kinase_cat_dom"/>
</dbReference>
<dbReference type="PROSITE" id="PS50011">
    <property type="entry name" value="PROTEIN_KINASE_DOM"/>
    <property type="match status" value="1"/>
</dbReference>
<evidence type="ECO:0000313" key="18">
    <source>
        <dbReference type="EMBL" id="QDS94227.1"/>
    </source>
</evidence>
<protein>
    <recommendedName>
        <fullName evidence="4">non-specific serine/threonine protein kinase</fullName>
        <ecNumber evidence="4">2.7.11.1</ecNumber>
    </recommendedName>
</protein>
<evidence type="ECO:0000256" key="8">
    <source>
        <dbReference type="ARBA" id="ARBA00022737"/>
    </source>
</evidence>
<evidence type="ECO:0000256" key="12">
    <source>
        <dbReference type="ARBA" id="ARBA00023212"/>
    </source>
</evidence>
<dbReference type="SMART" id="SM00220">
    <property type="entry name" value="S_TKc"/>
    <property type="match status" value="1"/>
</dbReference>
<evidence type="ECO:0000256" key="13">
    <source>
        <dbReference type="PROSITE-ProRule" id="PRU00221"/>
    </source>
</evidence>
<dbReference type="PROSITE" id="PS00678">
    <property type="entry name" value="WD_REPEATS_1"/>
    <property type="match status" value="1"/>
</dbReference>
<dbReference type="PROSITE" id="PS50082">
    <property type="entry name" value="WD_REPEATS_2"/>
    <property type="match status" value="2"/>
</dbReference>
<keyword evidence="7 18" id="KW-0808">Transferase</keyword>
<dbReference type="InterPro" id="IPR008271">
    <property type="entry name" value="Ser/Thr_kinase_AS"/>
</dbReference>
<dbReference type="Pfam" id="PF07714">
    <property type="entry name" value="PK_Tyr_Ser-Thr"/>
    <property type="match status" value="1"/>
</dbReference>
<dbReference type="SMART" id="SM00320">
    <property type="entry name" value="WD40"/>
    <property type="match status" value="6"/>
</dbReference>
<evidence type="ECO:0000256" key="16">
    <source>
        <dbReference type="SAM" id="Phobius"/>
    </source>
</evidence>
<dbReference type="InterPro" id="IPR017441">
    <property type="entry name" value="Protein_kinase_ATP_BS"/>
</dbReference>
<evidence type="ECO:0000256" key="4">
    <source>
        <dbReference type="ARBA" id="ARBA00012513"/>
    </source>
</evidence>
<dbReference type="SUPFAM" id="SSF56112">
    <property type="entry name" value="Protein kinase-like (PK-like)"/>
    <property type="match status" value="1"/>
</dbReference>
<dbReference type="Pfam" id="PF00400">
    <property type="entry name" value="WD40"/>
    <property type="match status" value="3"/>
</dbReference>
<gene>
    <name evidence="18" type="primary">pknB_10</name>
    <name evidence="18" type="ORF">FF011L_30060</name>
</gene>
<feature type="domain" description="Protein kinase" evidence="17">
    <location>
        <begin position="97"/>
        <end position="406"/>
    </location>
</feature>
<dbReference type="GO" id="GO:0005813">
    <property type="term" value="C:centrosome"/>
    <property type="evidence" value="ECO:0007669"/>
    <property type="project" value="UniProtKB-SubCell"/>
</dbReference>
<dbReference type="PANTHER" id="PTHR43289:SF6">
    <property type="entry name" value="SERINE_THREONINE-PROTEIN KINASE NEKL-3"/>
    <property type="match status" value="1"/>
</dbReference>
<feature type="transmembrane region" description="Helical" evidence="16">
    <location>
        <begin position="431"/>
        <end position="453"/>
    </location>
</feature>
<keyword evidence="12" id="KW-0963">Cytoplasm</keyword>
<evidence type="ECO:0000256" key="1">
    <source>
        <dbReference type="ARBA" id="ARBA00004300"/>
    </source>
</evidence>
<dbReference type="PROSITE" id="PS00107">
    <property type="entry name" value="PROTEIN_KINASE_ATP"/>
    <property type="match status" value="1"/>
</dbReference>
<keyword evidence="9 14" id="KW-0547">Nucleotide-binding</keyword>
<dbReference type="PROSITE" id="PS00108">
    <property type="entry name" value="PROTEIN_KINASE_ST"/>
    <property type="match status" value="1"/>
</dbReference>
<dbReference type="InterPro" id="IPR015943">
    <property type="entry name" value="WD40/YVTN_repeat-like_dom_sf"/>
</dbReference>
<comment type="subcellular location">
    <subcellularLocation>
        <location evidence="1">Cytoplasm</location>
        <location evidence="1">Cytoskeleton</location>
        <location evidence="1">Microtubule organizing center</location>
        <location evidence="1">Centrosome</location>
    </subcellularLocation>
    <subcellularLocation>
        <location evidence="2">Cytoplasm</location>
        <location evidence="2">Cytoskeleton</location>
        <location evidence="2">Spindle pole</location>
    </subcellularLocation>
</comment>
<dbReference type="CDD" id="cd14014">
    <property type="entry name" value="STKc_PknB_like"/>
    <property type="match status" value="1"/>
</dbReference>
<keyword evidence="10 18" id="KW-0418">Kinase</keyword>
<comment type="similarity">
    <text evidence="3">Belongs to the protein kinase superfamily. NEK Ser/Thr protein kinase family. NIMA subfamily.</text>
</comment>
<dbReference type="InterPro" id="IPR011009">
    <property type="entry name" value="Kinase-like_dom_sf"/>
</dbReference>
<keyword evidence="16" id="KW-0472">Membrane</keyword>
<keyword evidence="5" id="KW-0723">Serine/threonine-protein kinase</keyword>
<dbReference type="SUPFAM" id="SSF50969">
    <property type="entry name" value="YVTN repeat-like/Quinoprotein amine dehydrogenase"/>
    <property type="match status" value="1"/>
</dbReference>
<feature type="repeat" description="WD" evidence="13">
    <location>
        <begin position="1075"/>
        <end position="1116"/>
    </location>
</feature>
<dbReference type="GO" id="GO:0005524">
    <property type="term" value="F:ATP binding"/>
    <property type="evidence" value="ECO:0007669"/>
    <property type="project" value="UniProtKB-UniRule"/>
</dbReference>
<reference evidence="18 19" key="1">
    <citation type="submission" date="2019-02" db="EMBL/GenBank/DDBJ databases">
        <title>Deep-cultivation of Planctomycetes and their phenomic and genomic characterization uncovers novel biology.</title>
        <authorList>
            <person name="Wiegand S."/>
            <person name="Jogler M."/>
            <person name="Boedeker C."/>
            <person name="Pinto D."/>
            <person name="Vollmers J."/>
            <person name="Rivas-Marin E."/>
            <person name="Kohn T."/>
            <person name="Peeters S.H."/>
            <person name="Heuer A."/>
            <person name="Rast P."/>
            <person name="Oberbeckmann S."/>
            <person name="Bunk B."/>
            <person name="Jeske O."/>
            <person name="Meyerdierks A."/>
            <person name="Storesund J.E."/>
            <person name="Kallscheuer N."/>
            <person name="Luecker S."/>
            <person name="Lage O.M."/>
            <person name="Pohl T."/>
            <person name="Merkel B.J."/>
            <person name="Hornburger P."/>
            <person name="Mueller R.-W."/>
            <person name="Bruemmer F."/>
            <person name="Labrenz M."/>
            <person name="Spormann A.M."/>
            <person name="Op den Camp H."/>
            <person name="Overmann J."/>
            <person name="Amann R."/>
            <person name="Jetten M.S.M."/>
            <person name="Mascher T."/>
            <person name="Medema M.H."/>
            <person name="Devos D.P."/>
            <person name="Kaster A.-K."/>
            <person name="Ovreas L."/>
            <person name="Rohde M."/>
            <person name="Galperin M.Y."/>
            <person name="Jogler C."/>
        </authorList>
    </citation>
    <scope>NUCLEOTIDE SEQUENCE [LARGE SCALE GENOMIC DNA]</scope>
    <source>
        <strain evidence="18 19">FF011L</strain>
    </source>
</reference>
<dbReference type="GO" id="GO:0000922">
    <property type="term" value="C:spindle pole"/>
    <property type="evidence" value="ECO:0007669"/>
    <property type="project" value="UniProtKB-SubCell"/>
</dbReference>
<name>A0A517MHH3_9BACT</name>
<evidence type="ECO:0000313" key="19">
    <source>
        <dbReference type="Proteomes" id="UP000320672"/>
    </source>
</evidence>
<dbReference type="AlphaFoldDB" id="A0A517MHH3"/>